<dbReference type="AlphaFoldDB" id="A0A182TBG8"/>
<dbReference type="InterPro" id="IPR018378">
    <property type="entry name" value="C-type_lectin_CS"/>
</dbReference>
<evidence type="ECO:0000256" key="2">
    <source>
        <dbReference type="SAM" id="Phobius"/>
    </source>
</evidence>
<dbReference type="EnsemblMetazoa" id="AMAM023485-RA">
    <property type="protein sequence ID" value="AMAM023485-PA"/>
    <property type="gene ID" value="AMAM023485"/>
</dbReference>
<dbReference type="Proteomes" id="UP000075901">
    <property type="component" value="Unassembled WGS sequence"/>
</dbReference>
<dbReference type="VEuPathDB" id="VectorBase:AMAM023485"/>
<dbReference type="PANTHER" id="PTHR22803">
    <property type="entry name" value="MANNOSE, PHOSPHOLIPASE, LECTIN RECEPTOR RELATED"/>
    <property type="match status" value="1"/>
</dbReference>
<organism evidence="4 5">
    <name type="scientific">Anopheles maculatus</name>
    <dbReference type="NCBI Taxonomy" id="74869"/>
    <lineage>
        <taxon>Eukaryota</taxon>
        <taxon>Metazoa</taxon>
        <taxon>Ecdysozoa</taxon>
        <taxon>Arthropoda</taxon>
        <taxon>Hexapoda</taxon>
        <taxon>Insecta</taxon>
        <taxon>Pterygota</taxon>
        <taxon>Neoptera</taxon>
        <taxon>Endopterygota</taxon>
        <taxon>Diptera</taxon>
        <taxon>Nematocera</taxon>
        <taxon>Culicoidea</taxon>
        <taxon>Culicidae</taxon>
        <taxon>Anophelinae</taxon>
        <taxon>Anopheles</taxon>
        <taxon>Anopheles maculatus group</taxon>
    </lineage>
</organism>
<proteinExistence type="predicted"/>
<dbReference type="InterPro" id="IPR016187">
    <property type="entry name" value="CTDL_fold"/>
</dbReference>
<sequence length="152" mass="16959">MYPKHVTVVITGLMVLMVAVLPALTLRYTVHNTKVAYFEALIQCVKKGGHLVVVDTPYQQAQVWQAIKRAGPTTESWWTSGTDLGMEGSWVWLSRNSRVGSVRGWTNWMDSEPNNGTNGTENCLALIGGTKAGQWSDVVCESLRFYVCEYDQ</sequence>
<dbReference type="InterPro" id="IPR001304">
    <property type="entry name" value="C-type_lectin-like"/>
</dbReference>
<keyword evidence="2" id="KW-1133">Transmembrane helix</keyword>
<feature type="transmembrane region" description="Helical" evidence="2">
    <location>
        <begin position="6"/>
        <end position="26"/>
    </location>
</feature>
<keyword evidence="2" id="KW-0472">Membrane</keyword>
<dbReference type="CDD" id="cd00037">
    <property type="entry name" value="CLECT"/>
    <property type="match status" value="1"/>
</dbReference>
<name>A0A182TBG8_9DIPT</name>
<protein>
    <recommendedName>
        <fullName evidence="3">C-type lectin domain-containing protein</fullName>
    </recommendedName>
</protein>
<keyword evidence="1" id="KW-1015">Disulfide bond</keyword>
<keyword evidence="5" id="KW-1185">Reference proteome</keyword>
<keyword evidence="2" id="KW-0812">Transmembrane</keyword>
<reference evidence="4" key="2">
    <citation type="submission" date="2020-05" db="UniProtKB">
        <authorList>
            <consortium name="EnsemblMetazoa"/>
        </authorList>
    </citation>
    <scope>IDENTIFICATION</scope>
    <source>
        <strain evidence="4">maculatus3</strain>
    </source>
</reference>
<feature type="domain" description="C-type lectin" evidence="3">
    <location>
        <begin position="28"/>
        <end position="149"/>
    </location>
</feature>
<evidence type="ECO:0000313" key="5">
    <source>
        <dbReference type="Proteomes" id="UP000075901"/>
    </source>
</evidence>
<dbReference type="InterPro" id="IPR050111">
    <property type="entry name" value="C-type_lectin/snaclec_domain"/>
</dbReference>
<dbReference type="Pfam" id="PF00059">
    <property type="entry name" value="Lectin_C"/>
    <property type="match status" value="1"/>
</dbReference>
<dbReference type="SUPFAM" id="SSF56436">
    <property type="entry name" value="C-type lectin-like"/>
    <property type="match status" value="1"/>
</dbReference>
<dbReference type="PROSITE" id="PS00615">
    <property type="entry name" value="C_TYPE_LECTIN_1"/>
    <property type="match status" value="1"/>
</dbReference>
<evidence type="ECO:0000313" key="4">
    <source>
        <dbReference type="EnsemblMetazoa" id="AMAM023485-PA"/>
    </source>
</evidence>
<dbReference type="PROSITE" id="PS50041">
    <property type="entry name" value="C_TYPE_LECTIN_2"/>
    <property type="match status" value="1"/>
</dbReference>
<evidence type="ECO:0000259" key="3">
    <source>
        <dbReference type="PROSITE" id="PS50041"/>
    </source>
</evidence>
<reference evidence="5" key="1">
    <citation type="submission" date="2013-09" db="EMBL/GenBank/DDBJ databases">
        <title>The Genome Sequence of Anopheles maculatus species B.</title>
        <authorList>
            <consortium name="The Broad Institute Genomics Platform"/>
            <person name="Neafsey D.E."/>
            <person name="Besansky N."/>
            <person name="Howell P."/>
            <person name="Walton C."/>
            <person name="Young S.K."/>
            <person name="Zeng Q."/>
            <person name="Gargeya S."/>
            <person name="Fitzgerald M."/>
            <person name="Haas B."/>
            <person name="Abouelleil A."/>
            <person name="Allen A.W."/>
            <person name="Alvarado L."/>
            <person name="Arachchi H.M."/>
            <person name="Berlin A.M."/>
            <person name="Chapman S.B."/>
            <person name="Gainer-Dewar J."/>
            <person name="Goldberg J."/>
            <person name="Griggs A."/>
            <person name="Gujja S."/>
            <person name="Hansen M."/>
            <person name="Howarth C."/>
            <person name="Imamovic A."/>
            <person name="Ireland A."/>
            <person name="Larimer J."/>
            <person name="McCowan C."/>
            <person name="Murphy C."/>
            <person name="Pearson M."/>
            <person name="Poon T.W."/>
            <person name="Priest M."/>
            <person name="Roberts A."/>
            <person name="Saif S."/>
            <person name="Shea T."/>
            <person name="Sisk P."/>
            <person name="Sykes S."/>
            <person name="Wortman J."/>
            <person name="Nusbaum C."/>
            <person name="Birren B."/>
        </authorList>
    </citation>
    <scope>NUCLEOTIDE SEQUENCE [LARGE SCALE GENOMIC DNA]</scope>
    <source>
        <strain evidence="5">maculatus3</strain>
    </source>
</reference>
<accession>A0A182TBG8</accession>
<evidence type="ECO:0000256" key="1">
    <source>
        <dbReference type="ARBA" id="ARBA00023157"/>
    </source>
</evidence>
<dbReference type="InterPro" id="IPR016186">
    <property type="entry name" value="C-type_lectin-like/link_sf"/>
</dbReference>
<dbReference type="Gene3D" id="3.10.100.10">
    <property type="entry name" value="Mannose-Binding Protein A, subunit A"/>
    <property type="match status" value="1"/>
</dbReference>
<dbReference type="SMART" id="SM00034">
    <property type="entry name" value="CLECT"/>
    <property type="match status" value="1"/>
</dbReference>